<dbReference type="EMBL" id="JAPKFM010000003">
    <property type="protein sequence ID" value="MCX2963212.1"/>
    <property type="molecule type" value="Genomic_DNA"/>
</dbReference>
<evidence type="ECO:0000313" key="1">
    <source>
        <dbReference type="EMBL" id="MCX2963212.1"/>
    </source>
</evidence>
<sequence length="72" mass="8128">MTTERDEAHRAISIFVDRQWTTLPTLSDQCFTLLLDAVGFVYTALLVDVCSRRIPADRNYCTQHVATSVGTH</sequence>
<name>A0A9X3D1S8_9ACTN</name>
<dbReference type="AlphaFoldDB" id="A0A9X3D1S8"/>
<protein>
    <submittedName>
        <fullName evidence="1">Uncharacterized protein</fullName>
    </submittedName>
</protein>
<keyword evidence="2" id="KW-1185">Reference proteome</keyword>
<gene>
    <name evidence="1" type="ORF">OSB52_03805</name>
</gene>
<comment type="caution">
    <text evidence="1">The sequence shown here is derived from an EMBL/GenBank/DDBJ whole genome shotgun (WGS) entry which is preliminary data.</text>
</comment>
<dbReference type="Proteomes" id="UP001143347">
    <property type="component" value="Unassembled WGS sequence"/>
</dbReference>
<dbReference type="RefSeq" id="WP_266060255.1">
    <property type="nucleotide sequence ID" value="NZ_JAPKFM010000003.1"/>
</dbReference>
<accession>A0A9X3D1S8</accession>
<proteinExistence type="predicted"/>
<organism evidence="1 2">
    <name type="scientific">Gordonia aquimaris</name>
    <dbReference type="NCBI Taxonomy" id="2984863"/>
    <lineage>
        <taxon>Bacteria</taxon>
        <taxon>Bacillati</taxon>
        <taxon>Actinomycetota</taxon>
        <taxon>Actinomycetes</taxon>
        <taxon>Mycobacteriales</taxon>
        <taxon>Gordoniaceae</taxon>
        <taxon>Gordonia</taxon>
    </lineage>
</organism>
<reference evidence="1" key="1">
    <citation type="submission" date="2022-10" db="EMBL/GenBank/DDBJ databases">
        <title>WGS of marine actinomycetes from Thailand.</title>
        <authorList>
            <person name="Thawai C."/>
        </authorList>
    </citation>
    <scope>NUCLEOTIDE SEQUENCE</scope>
    <source>
        <strain evidence="1">SW21</strain>
    </source>
</reference>
<evidence type="ECO:0000313" key="2">
    <source>
        <dbReference type="Proteomes" id="UP001143347"/>
    </source>
</evidence>